<feature type="domain" description="CMP/dCMP-type deaminase" evidence="15">
    <location>
        <begin position="48"/>
        <end position="174"/>
    </location>
</feature>
<dbReference type="SUPFAM" id="SSF53927">
    <property type="entry name" value="Cytidine deaminase-like"/>
    <property type="match status" value="1"/>
</dbReference>
<evidence type="ECO:0000256" key="12">
    <source>
        <dbReference type="ARBA" id="ARBA00022801"/>
    </source>
</evidence>
<keyword evidence="12" id="KW-0378">Hydrolase</keyword>
<evidence type="ECO:0000256" key="3">
    <source>
        <dbReference type="ARBA" id="ARBA00004882"/>
    </source>
</evidence>
<sequence length="355" mass="39853">MAAKIRKKMDKSNVNDTEKWLPQIQKDLSDPANTGQATAQTCANVEQTTDERYMRRCLQLARCGLLGAKPNPMVGAVIVYRDRIIGEGYHVHCGAEHAEVNAFAAVRPEDEALLPHATLYVSLEPCSHYGKTPPCADLIIHKGVARVVVGCIDPFAKVQGRGIEKLRRAGIEVVVGVLEKECLALNRHFIVFQREQRPYVIMKWAQTANGFIDDHYRALAISTPFTQMLSHKLRAECDAILVGKTTDEREHPALNTRHWWGKSPRRLVLHRQQAIAQLLAQLYQDNVQTLIVEGGATVHQAFINANCCDEIHRETAPFTVFDGTKAIGIPPKFRLIKQEIFDGNVMEEFISKFIV</sequence>
<dbReference type="InterPro" id="IPR016193">
    <property type="entry name" value="Cytidine_deaminase-like"/>
</dbReference>
<evidence type="ECO:0000256" key="7">
    <source>
        <dbReference type="ARBA" id="ARBA00012766"/>
    </source>
</evidence>
<accession>A0A069QNE1</accession>
<dbReference type="NCBIfam" id="TIGR00326">
    <property type="entry name" value="eubact_ribD"/>
    <property type="match status" value="1"/>
</dbReference>
<dbReference type="CDD" id="cd01284">
    <property type="entry name" value="Riboflavin_deaminase-reductase"/>
    <property type="match status" value="1"/>
</dbReference>
<dbReference type="PATRIC" id="fig|1122985.7.peg.2682"/>
<dbReference type="FunFam" id="3.40.140.10:FF:000025">
    <property type="entry name" value="Riboflavin biosynthesis protein RibD"/>
    <property type="match status" value="1"/>
</dbReference>
<comment type="pathway">
    <text evidence="3">Cofactor biosynthesis; riboflavin biosynthesis; 5-amino-6-(D-ribitylamino)uracil from GTP: step 2/4.</text>
</comment>
<dbReference type="eggNOG" id="COG1985">
    <property type="taxonomic scope" value="Bacteria"/>
</dbReference>
<keyword evidence="10" id="KW-0686">Riboflavin biosynthesis</keyword>
<dbReference type="SUPFAM" id="SSF53597">
    <property type="entry name" value="Dihydrofolate reductase-like"/>
    <property type="match status" value="1"/>
</dbReference>
<evidence type="ECO:0000256" key="10">
    <source>
        <dbReference type="ARBA" id="ARBA00022619"/>
    </source>
</evidence>
<reference evidence="16 17" key="1">
    <citation type="submission" date="2013-08" db="EMBL/GenBank/DDBJ databases">
        <authorList>
            <person name="Weinstock G."/>
            <person name="Sodergren E."/>
            <person name="Wylie T."/>
            <person name="Fulton L."/>
            <person name="Fulton R."/>
            <person name="Fronick C."/>
            <person name="O'Laughlin M."/>
            <person name="Godfrey J."/>
            <person name="Miner T."/>
            <person name="Herter B."/>
            <person name="Appelbaum E."/>
            <person name="Cordes M."/>
            <person name="Lek S."/>
            <person name="Wollam A."/>
            <person name="Pepin K.H."/>
            <person name="Palsikar V.B."/>
            <person name="Mitreva M."/>
            <person name="Wilson R.K."/>
        </authorList>
    </citation>
    <scope>NUCLEOTIDE SEQUENCE [LARGE SCALE GENOMIC DNA]</scope>
    <source>
        <strain evidence="16 17">ATCC 15930</strain>
    </source>
</reference>
<keyword evidence="13" id="KW-0862">Zinc</keyword>
<dbReference type="Gene3D" id="3.40.140.10">
    <property type="entry name" value="Cytidine Deaminase, domain 2"/>
    <property type="match status" value="1"/>
</dbReference>
<dbReference type="GO" id="GO:0009231">
    <property type="term" value="P:riboflavin biosynthetic process"/>
    <property type="evidence" value="ECO:0007669"/>
    <property type="project" value="UniProtKB-UniPathway"/>
</dbReference>
<evidence type="ECO:0000313" key="16">
    <source>
        <dbReference type="EMBL" id="KDR51366.1"/>
    </source>
</evidence>
<comment type="similarity">
    <text evidence="5">In the N-terminal section; belongs to the cytidine and deoxycytidylate deaminase family.</text>
</comment>
<comment type="similarity">
    <text evidence="6">In the C-terminal section; belongs to the HTP reductase family.</text>
</comment>
<dbReference type="HOGENOM" id="CLU_036590_1_1_10"/>
<organism evidence="16 17">
    <name type="scientific">Hoylesella loescheii DSM 19665 = JCM 12249 = ATCC 15930</name>
    <dbReference type="NCBI Taxonomy" id="1122985"/>
    <lineage>
        <taxon>Bacteria</taxon>
        <taxon>Pseudomonadati</taxon>
        <taxon>Bacteroidota</taxon>
        <taxon>Bacteroidia</taxon>
        <taxon>Bacteroidales</taxon>
        <taxon>Prevotellaceae</taxon>
        <taxon>Hoylesella</taxon>
    </lineage>
</organism>
<keyword evidence="11" id="KW-0479">Metal-binding</keyword>
<dbReference type="Pfam" id="PF01872">
    <property type="entry name" value="RibD_C"/>
    <property type="match status" value="2"/>
</dbReference>
<dbReference type="InterPro" id="IPR004794">
    <property type="entry name" value="Eubact_RibD"/>
</dbReference>
<dbReference type="Gene3D" id="3.40.430.10">
    <property type="entry name" value="Dihydrofolate Reductase, subunit A"/>
    <property type="match status" value="2"/>
</dbReference>
<protein>
    <recommendedName>
        <fullName evidence="9">Riboflavin biosynthesis protein RibD</fullName>
        <ecNumber evidence="8">1.1.1.193</ecNumber>
        <ecNumber evidence="7">3.5.4.26</ecNumber>
    </recommendedName>
</protein>
<dbReference type="InterPro" id="IPR002125">
    <property type="entry name" value="CMP_dCMP_dom"/>
</dbReference>
<evidence type="ECO:0000256" key="14">
    <source>
        <dbReference type="ARBA" id="ARBA00023268"/>
    </source>
</evidence>
<evidence type="ECO:0000256" key="4">
    <source>
        <dbReference type="ARBA" id="ARBA00004910"/>
    </source>
</evidence>
<evidence type="ECO:0000256" key="9">
    <source>
        <dbReference type="ARBA" id="ARBA00019930"/>
    </source>
</evidence>
<keyword evidence="17" id="KW-1185">Reference proteome</keyword>
<dbReference type="PANTHER" id="PTHR11079:SF162">
    <property type="entry name" value="RIBOFLAVIN BIOSYNTHESIS PROTEIN PYRD, CHLOROPLASTIC"/>
    <property type="match status" value="1"/>
</dbReference>
<evidence type="ECO:0000256" key="1">
    <source>
        <dbReference type="ARBA" id="ARBA00001947"/>
    </source>
</evidence>
<dbReference type="eggNOG" id="COG0117">
    <property type="taxonomic scope" value="Bacteria"/>
</dbReference>
<proteinExistence type="inferred from homology"/>
<dbReference type="InterPro" id="IPR002734">
    <property type="entry name" value="RibDG_C"/>
</dbReference>
<comment type="pathway">
    <text evidence="4">Cofactor biosynthesis; riboflavin biosynthesis; 5-amino-6-(D-ribitylamino)uracil from GTP: step 3/4.</text>
</comment>
<gene>
    <name evidence="16" type="ORF">HMPREF1991_02591</name>
</gene>
<dbReference type="GO" id="GO:0046872">
    <property type="term" value="F:metal ion binding"/>
    <property type="evidence" value="ECO:0007669"/>
    <property type="project" value="UniProtKB-KW"/>
</dbReference>
<comment type="function">
    <text evidence="2">Converts 2,5-diamino-6-(ribosylamino)-4(3h)-pyrimidinone 5'-phosphate into 5-amino-6-(ribosylamino)-2,4(1h,3h)-pyrimidinedione 5'-phosphate.</text>
</comment>
<dbReference type="PANTHER" id="PTHR11079">
    <property type="entry name" value="CYTOSINE DEAMINASE FAMILY MEMBER"/>
    <property type="match status" value="1"/>
</dbReference>
<dbReference type="InterPro" id="IPR024072">
    <property type="entry name" value="DHFR-like_dom_sf"/>
</dbReference>
<dbReference type="PROSITE" id="PS51747">
    <property type="entry name" value="CYT_DCMP_DEAMINASES_2"/>
    <property type="match status" value="1"/>
</dbReference>
<dbReference type="AlphaFoldDB" id="A0A069QNE1"/>
<evidence type="ECO:0000256" key="6">
    <source>
        <dbReference type="ARBA" id="ARBA00007417"/>
    </source>
</evidence>
<evidence type="ECO:0000256" key="13">
    <source>
        <dbReference type="ARBA" id="ARBA00022833"/>
    </source>
</evidence>
<evidence type="ECO:0000259" key="15">
    <source>
        <dbReference type="PROSITE" id="PS51747"/>
    </source>
</evidence>
<evidence type="ECO:0000256" key="5">
    <source>
        <dbReference type="ARBA" id="ARBA00005259"/>
    </source>
</evidence>
<evidence type="ECO:0000256" key="11">
    <source>
        <dbReference type="ARBA" id="ARBA00022723"/>
    </source>
</evidence>
<dbReference type="GO" id="GO:0008703">
    <property type="term" value="F:5-amino-6-(5-phosphoribosylamino)uracil reductase activity"/>
    <property type="evidence" value="ECO:0007669"/>
    <property type="project" value="UniProtKB-EC"/>
</dbReference>
<comment type="caution">
    <text evidence="16">The sequence shown here is derived from an EMBL/GenBank/DDBJ whole genome shotgun (WGS) entry which is preliminary data.</text>
</comment>
<evidence type="ECO:0000256" key="2">
    <source>
        <dbReference type="ARBA" id="ARBA00002151"/>
    </source>
</evidence>
<dbReference type="EC" id="3.5.4.26" evidence="7"/>
<dbReference type="EC" id="1.1.1.193" evidence="8"/>
<evidence type="ECO:0000256" key="8">
    <source>
        <dbReference type="ARBA" id="ARBA00013173"/>
    </source>
</evidence>
<dbReference type="EMBL" id="JNGW01000112">
    <property type="protein sequence ID" value="KDR51366.1"/>
    <property type="molecule type" value="Genomic_DNA"/>
</dbReference>
<dbReference type="UniPathway" id="UPA00275">
    <property type="reaction ID" value="UER00401"/>
</dbReference>
<dbReference type="Pfam" id="PF00383">
    <property type="entry name" value="dCMP_cyt_deam_1"/>
    <property type="match status" value="1"/>
</dbReference>
<dbReference type="GO" id="GO:0008835">
    <property type="term" value="F:diaminohydroxyphosphoribosylaminopyrimidine deaminase activity"/>
    <property type="evidence" value="ECO:0007669"/>
    <property type="project" value="UniProtKB-EC"/>
</dbReference>
<evidence type="ECO:0000313" key="17">
    <source>
        <dbReference type="Proteomes" id="UP000027442"/>
    </source>
</evidence>
<dbReference type="Proteomes" id="UP000027442">
    <property type="component" value="Unassembled WGS sequence"/>
</dbReference>
<keyword evidence="14" id="KW-0511">Multifunctional enzyme</keyword>
<name>A0A069QNE1_HOYLO</name>
<comment type="cofactor">
    <cofactor evidence="1">
        <name>Zn(2+)</name>
        <dbReference type="ChEBI" id="CHEBI:29105"/>
    </cofactor>
</comment>